<dbReference type="Proteomes" id="UP000307507">
    <property type="component" value="Unassembled WGS sequence"/>
</dbReference>
<dbReference type="AlphaFoldDB" id="A0A4S4A3F6"/>
<feature type="chain" id="PRO_5020651555" evidence="1">
    <location>
        <begin position="21"/>
        <end position="221"/>
    </location>
</feature>
<evidence type="ECO:0000313" key="2">
    <source>
        <dbReference type="EMBL" id="THF52951.1"/>
    </source>
</evidence>
<feature type="signal peptide" evidence="1">
    <location>
        <begin position="1"/>
        <end position="20"/>
    </location>
</feature>
<comment type="caution">
    <text evidence="2">The sequence shown here is derived from an EMBL/GenBank/DDBJ whole genome shotgun (WGS) entry which is preliminary data.</text>
</comment>
<organism evidence="2 3">
    <name type="scientific">Flavobacterium supellecticarium</name>
    <dbReference type="NCBI Taxonomy" id="2565924"/>
    <lineage>
        <taxon>Bacteria</taxon>
        <taxon>Pseudomonadati</taxon>
        <taxon>Bacteroidota</taxon>
        <taxon>Flavobacteriia</taxon>
        <taxon>Flavobacteriales</taxon>
        <taxon>Flavobacteriaceae</taxon>
        <taxon>Flavobacterium</taxon>
    </lineage>
</organism>
<protein>
    <submittedName>
        <fullName evidence="2">Uncharacterized protein</fullName>
    </submittedName>
</protein>
<dbReference type="EMBL" id="SSNZ01000001">
    <property type="protein sequence ID" value="THF52951.1"/>
    <property type="molecule type" value="Genomic_DNA"/>
</dbReference>
<evidence type="ECO:0000313" key="3">
    <source>
        <dbReference type="Proteomes" id="UP000307507"/>
    </source>
</evidence>
<name>A0A4S4A3F6_9FLAO</name>
<reference evidence="2 3" key="1">
    <citation type="submission" date="2019-04" db="EMBL/GenBank/DDBJ databases">
        <title>Flavobacterium sp. nov. isolated from construction timber.</title>
        <authorList>
            <person name="Lin S.-Y."/>
            <person name="Chang C.-T."/>
            <person name="Young C.-C."/>
        </authorList>
    </citation>
    <scope>NUCLEOTIDE SEQUENCE [LARGE SCALE GENOMIC DNA]</scope>
    <source>
        <strain evidence="2 3">CC-CTC003</strain>
    </source>
</reference>
<gene>
    <name evidence="2" type="ORF">E6C50_01720</name>
</gene>
<sequence>MKTTLLILCYLSSIPFFSQVGVNTVVPKSSLDIVGKLGIMDIDGLLAPRLTLDQLTLKGDALYQSDQDGTIIYITDSTGGNTSGQRKNINFPGYYYFDNNRNSWQKMMIKSDASIKAIRIINASSDNTVEPDDEVIFVTTVTVGSITFPTTNPIGKTYIIRYDGTPNTTLVFNNLSYLPDSWIGINASSSGVYKNTVKARSSVTVLYTGTIWIQIGGADQQ</sequence>
<proteinExistence type="predicted"/>
<keyword evidence="1" id="KW-0732">Signal</keyword>
<dbReference type="OrthoDB" id="1290643at2"/>
<dbReference type="RefSeq" id="WP_136401476.1">
    <property type="nucleotide sequence ID" value="NZ_SSNZ01000001.1"/>
</dbReference>
<evidence type="ECO:0000256" key="1">
    <source>
        <dbReference type="SAM" id="SignalP"/>
    </source>
</evidence>
<accession>A0A4S4A3F6</accession>
<keyword evidence="3" id="KW-1185">Reference proteome</keyword>